<dbReference type="EMBL" id="LAZR01000533">
    <property type="protein sequence ID" value="KKN65148.1"/>
    <property type="molecule type" value="Genomic_DNA"/>
</dbReference>
<evidence type="ECO:0000256" key="3">
    <source>
        <dbReference type="ARBA" id="ARBA00023016"/>
    </source>
</evidence>
<keyword evidence="4" id="KW-0804">Transcription</keyword>
<dbReference type="InterPro" id="IPR023120">
    <property type="entry name" value="WHTH_transcript_rep_HrcA_IDD"/>
</dbReference>
<comment type="caution">
    <text evidence="6">The sequence shown here is derived from an EMBL/GenBank/DDBJ whole genome shotgun (WGS) entry which is preliminary data.</text>
</comment>
<dbReference type="PANTHER" id="PTHR34824">
    <property type="entry name" value="HEAT-INDUCIBLE TRANSCRIPTION REPRESSOR HRCA"/>
    <property type="match status" value="1"/>
</dbReference>
<protein>
    <recommendedName>
        <fullName evidence="5">Heat-inducible transcription repressor HrcA C-terminal domain-containing protein</fullName>
    </recommendedName>
</protein>
<evidence type="ECO:0000313" key="6">
    <source>
        <dbReference type="EMBL" id="KKN65148.1"/>
    </source>
</evidence>
<dbReference type="InterPro" id="IPR021153">
    <property type="entry name" value="HrcA_C"/>
</dbReference>
<dbReference type="Gene3D" id="3.30.390.60">
    <property type="entry name" value="Heat-inducible transcription repressor hrca homolog, domain 3"/>
    <property type="match status" value="1"/>
</dbReference>
<keyword evidence="1" id="KW-0678">Repressor</keyword>
<evidence type="ECO:0000256" key="2">
    <source>
        <dbReference type="ARBA" id="ARBA00023015"/>
    </source>
</evidence>
<dbReference type="SUPFAM" id="SSF55781">
    <property type="entry name" value="GAF domain-like"/>
    <property type="match status" value="1"/>
</dbReference>
<dbReference type="HAMAP" id="MF_00081">
    <property type="entry name" value="HrcA"/>
    <property type="match status" value="1"/>
</dbReference>
<dbReference type="InterPro" id="IPR036390">
    <property type="entry name" value="WH_DNA-bd_sf"/>
</dbReference>
<feature type="domain" description="Heat-inducible transcription repressor HrcA C-terminal" evidence="5">
    <location>
        <begin position="108"/>
        <end position="318"/>
    </location>
</feature>
<evidence type="ECO:0000256" key="1">
    <source>
        <dbReference type="ARBA" id="ARBA00022491"/>
    </source>
</evidence>
<dbReference type="Gene3D" id="1.10.10.10">
    <property type="entry name" value="Winged helix-like DNA-binding domain superfamily/Winged helix DNA-binding domain"/>
    <property type="match status" value="1"/>
</dbReference>
<dbReference type="SUPFAM" id="SSF46785">
    <property type="entry name" value="Winged helix' DNA-binding domain"/>
    <property type="match status" value="1"/>
</dbReference>
<dbReference type="GO" id="GO:0045892">
    <property type="term" value="P:negative regulation of DNA-templated transcription"/>
    <property type="evidence" value="ECO:0007669"/>
    <property type="project" value="TreeGrafter"/>
</dbReference>
<dbReference type="PIRSF" id="PIRSF005485">
    <property type="entry name" value="HrcA"/>
    <property type="match status" value="1"/>
</dbReference>
<organism evidence="6">
    <name type="scientific">marine sediment metagenome</name>
    <dbReference type="NCBI Taxonomy" id="412755"/>
    <lineage>
        <taxon>unclassified sequences</taxon>
        <taxon>metagenomes</taxon>
        <taxon>ecological metagenomes</taxon>
    </lineage>
</organism>
<evidence type="ECO:0000259" key="5">
    <source>
        <dbReference type="Pfam" id="PF01628"/>
    </source>
</evidence>
<reference evidence="6" key="1">
    <citation type="journal article" date="2015" name="Nature">
        <title>Complex archaea that bridge the gap between prokaryotes and eukaryotes.</title>
        <authorList>
            <person name="Spang A."/>
            <person name="Saw J.H."/>
            <person name="Jorgensen S.L."/>
            <person name="Zaremba-Niedzwiedzka K."/>
            <person name="Martijn J."/>
            <person name="Lind A.E."/>
            <person name="van Eijk R."/>
            <person name="Schleper C."/>
            <person name="Guy L."/>
            <person name="Ettema T.J."/>
        </authorList>
    </citation>
    <scope>NUCLEOTIDE SEQUENCE</scope>
</reference>
<dbReference type="NCBIfam" id="TIGR00331">
    <property type="entry name" value="hrcA"/>
    <property type="match status" value="1"/>
</dbReference>
<name>A0A0F9VH64_9ZZZZ</name>
<accession>A0A0F9VH64</accession>
<dbReference type="PANTHER" id="PTHR34824:SF1">
    <property type="entry name" value="HEAT-INDUCIBLE TRANSCRIPTION REPRESSOR HRCA"/>
    <property type="match status" value="1"/>
</dbReference>
<evidence type="ECO:0000256" key="4">
    <source>
        <dbReference type="ARBA" id="ARBA00023163"/>
    </source>
</evidence>
<gene>
    <name evidence="6" type="ORF">LCGC14_0484570</name>
</gene>
<dbReference type="GO" id="GO:0003677">
    <property type="term" value="F:DNA binding"/>
    <property type="evidence" value="ECO:0007669"/>
    <property type="project" value="InterPro"/>
</dbReference>
<dbReference type="Gene3D" id="3.30.450.40">
    <property type="match status" value="1"/>
</dbReference>
<dbReference type="InterPro" id="IPR029016">
    <property type="entry name" value="GAF-like_dom_sf"/>
</dbReference>
<dbReference type="InterPro" id="IPR036388">
    <property type="entry name" value="WH-like_DNA-bd_sf"/>
</dbReference>
<dbReference type="AlphaFoldDB" id="A0A0F9VH64"/>
<dbReference type="InterPro" id="IPR002571">
    <property type="entry name" value="HrcA"/>
</dbReference>
<keyword evidence="2" id="KW-0805">Transcription regulation</keyword>
<dbReference type="Pfam" id="PF01628">
    <property type="entry name" value="HrcA"/>
    <property type="match status" value="1"/>
</dbReference>
<keyword evidence="3" id="KW-0346">Stress response</keyword>
<sequence length="337" mass="37204">MDILTDRKRDVLQATIKEYIKNAKPVSSKHLKGCGFQISSATLRCTLAALEVDGYLNHPHTSAGRIPTEKGYMYYVNLISKNLILGLEQRRYIMDFFSAQTDAEVLKKETSKFLAEITSYLGIVTGSSNRKIGVKHVDLVVLNSSQLLVVVISKSGEIFKETVHIRKHDFDVQELENILNRELSGLDTEAVKEKCRYLSAVGLYGSLFDEVSSKLIQLLENEQSDFYYDGITNLLDFPEFSAINVFSGVLDFFEEGHATLADIGAKIGNGDFYIAIGRESSALSLDQASLILAPYCNRDTVVGAVGLLGPMRMDYGKALAATECVAGNLTQTLQKMA</sequence>
<proteinExistence type="inferred from homology"/>